<dbReference type="EMBL" id="SNSC02000007">
    <property type="protein sequence ID" value="TID22664.1"/>
    <property type="molecule type" value="Genomic_DNA"/>
</dbReference>
<feature type="region of interest" description="Disordered" evidence="6">
    <location>
        <begin position="31"/>
        <end position="77"/>
    </location>
</feature>
<feature type="transmembrane region" description="Helical" evidence="7">
    <location>
        <begin position="542"/>
        <end position="563"/>
    </location>
</feature>
<keyword evidence="4 7" id="KW-1133">Transmembrane helix</keyword>
<keyword evidence="9" id="KW-1185">Reference proteome</keyword>
<feature type="transmembrane region" description="Helical" evidence="7">
    <location>
        <begin position="340"/>
        <end position="361"/>
    </location>
</feature>
<protein>
    <submittedName>
        <fullName evidence="8">NCS1 nucleoside transporter family</fullName>
    </submittedName>
</protein>
<comment type="caution">
    <text evidence="8">The sequence shown here is derived from an EMBL/GenBank/DDBJ whole genome shotgun (WGS) entry which is preliminary data.</text>
</comment>
<evidence type="ECO:0000313" key="9">
    <source>
        <dbReference type="Proteomes" id="UP000298493"/>
    </source>
</evidence>
<feature type="transmembrane region" description="Helical" evidence="7">
    <location>
        <begin position="575"/>
        <end position="595"/>
    </location>
</feature>
<sequence>MAASRHGLVSLGDAGRATMLIVQRMPMDEIDAWQPGPEEPGELFASSKHDTCSSPLSISRPSTSASDNAPQWPGHQRRRVLLTGTSRLKHASSEEKVKPVAFSSVSTDGSSWMTLMPNRSTDDGAMPVHLEPVPPKMQTWRSHHFITYWLCDAVAPGNLRLGSSLMTLGFSMGTTIGIIFLGHFLISLAITANAVIGAKYHIPYTIQSRSSFGFYFSFVVVFIRLLVGFFWYGINTYNGAICVRAVIIAIWPSFSKVHNSLPKSANITTQMMTAYVVYFIIVLPFHYIHPRYLKWFFDAKTVICLPAVFALLGWACHVSGGGLHSTLMEQKTSLAGSAYSWAFLNGLNSMLGNYGTMAVNINDFARYAKSPKMILGQILVIPLSFMLMSFMGVIIAGAASDLYGKKIWDPLTIMSHWNGSSGARAAAAFVSLSFVLAQLGSNISANCVSAANDLNAMFPSYVDLRRGSFIIAFVGAWALTPWNILSSASALLNFMDGYIIWLAPITGVLLADYYVVHRQTYDVEEMYIPGGKYQYNKYGTNWRAVAAWLAGCVPLIGGFAAAVNSSVSVSTGAIHLYKLGYLYGFFSSFVLYSALSTAFPPKQTFVYGSEKTEGAESSIKV</sequence>
<feature type="transmembrane region" description="Helical" evidence="7">
    <location>
        <begin position="425"/>
        <end position="448"/>
    </location>
</feature>
<feature type="transmembrane region" description="Helical" evidence="7">
    <location>
        <begin position="301"/>
        <end position="320"/>
    </location>
</feature>
<feature type="transmembrane region" description="Helical" evidence="7">
    <location>
        <begin position="469"/>
        <end position="492"/>
    </location>
</feature>
<evidence type="ECO:0000256" key="1">
    <source>
        <dbReference type="ARBA" id="ARBA00004141"/>
    </source>
</evidence>
<comment type="subcellular location">
    <subcellularLocation>
        <location evidence="1">Membrane</location>
        <topology evidence="1">Multi-pass membrane protein</topology>
    </subcellularLocation>
</comment>
<dbReference type="PANTHER" id="PTHR30618:SF0">
    <property type="entry name" value="PURINE-URACIL PERMEASE NCS1"/>
    <property type="match status" value="1"/>
</dbReference>
<evidence type="ECO:0000256" key="4">
    <source>
        <dbReference type="ARBA" id="ARBA00022989"/>
    </source>
</evidence>
<name>A0A4Z1PKV0_9PEZI</name>
<evidence type="ECO:0000313" key="8">
    <source>
        <dbReference type="EMBL" id="TID22664.1"/>
    </source>
</evidence>
<dbReference type="InterPro" id="IPR045225">
    <property type="entry name" value="Uracil/uridine/allantoin_perm"/>
</dbReference>
<dbReference type="GO" id="GO:0015205">
    <property type="term" value="F:nucleobase transmembrane transporter activity"/>
    <property type="evidence" value="ECO:0007669"/>
    <property type="project" value="TreeGrafter"/>
</dbReference>
<evidence type="ECO:0000256" key="7">
    <source>
        <dbReference type="SAM" id="Phobius"/>
    </source>
</evidence>
<dbReference type="CDD" id="cd11482">
    <property type="entry name" value="SLC-NCS1sbd_NRT1-like"/>
    <property type="match status" value="1"/>
</dbReference>
<reference evidence="8 9" key="1">
    <citation type="submission" date="2019-04" db="EMBL/GenBank/DDBJ databases">
        <title>High contiguity whole genome sequence and gene annotation resource for two Venturia nashicola isolates.</title>
        <authorList>
            <person name="Prokchorchik M."/>
            <person name="Won K."/>
            <person name="Lee Y."/>
            <person name="Choi E.D."/>
            <person name="Segonzac C."/>
            <person name="Sohn K.H."/>
        </authorList>
    </citation>
    <scope>NUCLEOTIDE SEQUENCE [LARGE SCALE GENOMIC DNA]</scope>
    <source>
        <strain evidence="8 9">PRI2</strain>
    </source>
</reference>
<feature type="transmembrane region" description="Helical" evidence="7">
    <location>
        <begin position="212"/>
        <end position="232"/>
    </location>
</feature>
<feature type="transmembrane region" description="Helical" evidence="7">
    <location>
        <begin position="267"/>
        <end position="289"/>
    </location>
</feature>
<dbReference type="GO" id="GO:0005886">
    <property type="term" value="C:plasma membrane"/>
    <property type="evidence" value="ECO:0007669"/>
    <property type="project" value="TreeGrafter"/>
</dbReference>
<evidence type="ECO:0000256" key="6">
    <source>
        <dbReference type="SAM" id="MobiDB-lite"/>
    </source>
</evidence>
<dbReference type="Proteomes" id="UP000298493">
    <property type="component" value="Unassembled WGS sequence"/>
</dbReference>
<accession>A0A4Z1PKV0</accession>
<feature type="compositionally biased region" description="Low complexity" evidence="6">
    <location>
        <begin position="53"/>
        <end position="66"/>
    </location>
</feature>
<keyword evidence="5 7" id="KW-0472">Membrane</keyword>
<feature type="transmembrane region" description="Helical" evidence="7">
    <location>
        <begin position="168"/>
        <end position="192"/>
    </location>
</feature>
<evidence type="ECO:0000256" key="5">
    <source>
        <dbReference type="ARBA" id="ARBA00023136"/>
    </source>
</evidence>
<evidence type="ECO:0000256" key="2">
    <source>
        <dbReference type="ARBA" id="ARBA00008974"/>
    </source>
</evidence>
<evidence type="ECO:0000256" key="3">
    <source>
        <dbReference type="ARBA" id="ARBA00022692"/>
    </source>
</evidence>
<organism evidence="8 9">
    <name type="scientific">Venturia nashicola</name>
    <dbReference type="NCBI Taxonomy" id="86259"/>
    <lineage>
        <taxon>Eukaryota</taxon>
        <taxon>Fungi</taxon>
        <taxon>Dikarya</taxon>
        <taxon>Ascomycota</taxon>
        <taxon>Pezizomycotina</taxon>
        <taxon>Dothideomycetes</taxon>
        <taxon>Pleosporomycetidae</taxon>
        <taxon>Venturiales</taxon>
        <taxon>Venturiaceae</taxon>
        <taxon>Venturia</taxon>
    </lineage>
</organism>
<comment type="similarity">
    <text evidence="2">Belongs to the purine-cytosine permease (2.A.39) family.</text>
</comment>
<proteinExistence type="inferred from homology"/>
<keyword evidence="3 7" id="KW-0812">Transmembrane</keyword>
<feature type="transmembrane region" description="Helical" evidence="7">
    <location>
        <begin position="498"/>
        <end position="516"/>
    </location>
</feature>
<dbReference type="InterPro" id="IPR001248">
    <property type="entry name" value="Pur-cyt_permease"/>
</dbReference>
<dbReference type="AlphaFoldDB" id="A0A4Z1PKV0"/>
<dbReference type="Gene3D" id="1.10.4160.10">
    <property type="entry name" value="Hydantoin permease"/>
    <property type="match status" value="1"/>
</dbReference>
<dbReference type="Pfam" id="PF02133">
    <property type="entry name" value="Transp_cyt_pur"/>
    <property type="match status" value="1"/>
</dbReference>
<dbReference type="PANTHER" id="PTHR30618">
    <property type="entry name" value="NCS1 FAMILY PURINE/PYRIMIDINE TRANSPORTER"/>
    <property type="match status" value="1"/>
</dbReference>
<feature type="transmembrane region" description="Helical" evidence="7">
    <location>
        <begin position="373"/>
        <end position="399"/>
    </location>
</feature>
<gene>
    <name evidence="8" type="ORF">E6O75_ATG01838</name>
</gene>